<dbReference type="InterPro" id="IPR012908">
    <property type="entry name" value="PGAP1-ab_dom-like"/>
</dbReference>
<proteinExistence type="inferred from homology"/>
<keyword evidence="5" id="KW-0813">Transport</keyword>
<dbReference type="InterPro" id="IPR056884">
    <property type="entry name" value="NPHP3-like_N"/>
</dbReference>
<comment type="catalytic activity">
    <reaction evidence="4">
        <text>N(6)-D-ribulosyl-L-lysyl-[protein] + ATP = N(6)-(3-O-phospho-D-ribulosyl)-L-lysyl-[protein] + ADP + H(+)</text>
        <dbReference type="Rhea" id="RHEA:48432"/>
        <dbReference type="Rhea" id="RHEA-COMP:12103"/>
        <dbReference type="Rhea" id="RHEA-COMP:12104"/>
        <dbReference type="ChEBI" id="CHEBI:15378"/>
        <dbReference type="ChEBI" id="CHEBI:30616"/>
        <dbReference type="ChEBI" id="CHEBI:90418"/>
        <dbReference type="ChEBI" id="CHEBI:90420"/>
        <dbReference type="ChEBI" id="CHEBI:456216"/>
        <dbReference type="EC" id="2.7.1.172"/>
    </reaction>
    <physiologicalReaction direction="left-to-right" evidence="4">
        <dbReference type="Rhea" id="RHEA:48433"/>
    </physiologicalReaction>
</comment>
<comment type="function">
    <text evidence="1 5">Involved in inositol deacylation of GPI-anchored proteins which plays important roles in the quality control and ER-associated degradation of GPI-anchored proteins.</text>
</comment>
<evidence type="ECO:0000256" key="4">
    <source>
        <dbReference type="ARBA" id="ARBA00048655"/>
    </source>
</evidence>
<keyword evidence="5" id="KW-0256">Endoplasmic reticulum</keyword>
<reference evidence="10" key="1">
    <citation type="journal article" date="2012" name="PLoS Genet.">
        <title>Comparative analysis of the genomes of two field isolates of the rice blast fungus Magnaporthe oryzae.</title>
        <authorList>
            <person name="Xue M."/>
            <person name="Yang J."/>
            <person name="Li Z."/>
            <person name="Hu S."/>
            <person name="Yao N."/>
            <person name="Dean R.A."/>
            <person name="Zhao W."/>
            <person name="Shen M."/>
            <person name="Zhang H."/>
            <person name="Li C."/>
            <person name="Liu L."/>
            <person name="Cao L."/>
            <person name="Xu X."/>
            <person name="Xing Y."/>
            <person name="Hsiang T."/>
            <person name="Zhang Z."/>
            <person name="Xu J.R."/>
            <person name="Peng Y.L."/>
        </authorList>
    </citation>
    <scope>NUCLEOTIDE SEQUENCE [LARGE SCALE GENOMIC DNA]</scope>
    <source>
        <strain evidence="10">P131</strain>
    </source>
</reference>
<evidence type="ECO:0000256" key="1">
    <source>
        <dbReference type="ARBA" id="ARBA00003496"/>
    </source>
</evidence>
<protein>
    <recommendedName>
        <fullName evidence="2 5">GPI inositol-deacylase</fullName>
        <ecNumber evidence="5">3.1.-.-</ecNumber>
    </recommendedName>
</protein>
<feature type="domain" description="GPI inositol-deacylase PGAP1-like alpha/beta" evidence="7">
    <location>
        <begin position="425"/>
        <end position="557"/>
    </location>
</feature>
<feature type="region of interest" description="Disordered" evidence="6">
    <location>
        <begin position="372"/>
        <end position="403"/>
    </location>
</feature>
<feature type="compositionally biased region" description="Low complexity" evidence="6">
    <location>
        <begin position="390"/>
        <end position="400"/>
    </location>
</feature>
<evidence type="ECO:0000259" key="7">
    <source>
        <dbReference type="Pfam" id="PF07819"/>
    </source>
</evidence>
<accession>L7J5D7</accession>
<dbReference type="SUPFAM" id="SSF53474">
    <property type="entry name" value="alpha/beta-Hydrolases"/>
    <property type="match status" value="1"/>
</dbReference>
<evidence type="ECO:0000259" key="8">
    <source>
        <dbReference type="Pfam" id="PF22939"/>
    </source>
</evidence>
<dbReference type="SUPFAM" id="SSF50978">
    <property type="entry name" value="WD40 repeat-like"/>
    <property type="match status" value="1"/>
</dbReference>
<dbReference type="Pfam" id="PF07819">
    <property type="entry name" value="PGAP1"/>
    <property type="match status" value="1"/>
</dbReference>
<dbReference type="InterPro" id="IPR015943">
    <property type="entry name" value="WD40/YVTN_repeat-like_dom_sf"/>
</dbReference>
<dbReference type="Pfam" id="PF03881">
    <property type="entry name" value="Fructosamin_kin"/>
    <property type="match status" value="1"/>
</dbReference>
<feature type="domain" description="GPI inositol-deacylase winged helix" evidence="8">
    <location>
        <begin position="994"/>
        <end position="1078"/>
    </location>
</feature>
<feature type="region of interest" description="Disordered" evidence="6">
    <location>
        <begin position="1839"/>
        <end position="1858"/>
    </location>
</feature>
<dbReference type="GO" id="GO:0016788">
    <property type="term" value="F:hydrolase activity, acting on ester bonds"/>
    <property type="evidence" value="ECO:0007669"/>
    <property type="project" value="InterPro"/>
</dbReference>
<dbReference type="InterPro" id="IPR001680">
    <property type="entry name" value="WD40_rpt"/>
</dbReference>
<feature type="region of interest" description="Disordered" evidence="6">
    <location>
        <begin position="2093"/>
        <end position="2118"/>
    </location>
</feature>
<sequence length="2118" mass="233263">MAQSWEQNGGIHVDPAILAVLSDVTEIIDVTEVAETKWAKATRLQVRLSNETEESYFVKVSIGMHGREALRGEFLNTSEMHSVSPDLCPKPIGWGTFETDDNSHFYICKYYDFNEDRPPVEEFCRMMAYLHSKSVSPNGMFGFHCPTYNGDAPQDNTWCGSWEVFFSRGLRHILNLRDERGSPDPELDAMLPELFDRVIPRLLRPLETGGRKIKPCLVHGDLWCGNVSVDDDTGRPVIYDPSGFWGHHEYELGNWRPSRNKFTDYISTYYKYMEPSEPVEDLDGRNLLYSLYVYRKTLGPRILLVHGPKVPRSQGPKVPRSQGPKVPRSQGPKVPRSQAETQKDFRPFGLCVSTSARGTHLINFGGTKDGTAGLLSRTSTTRSAHSPHNLTSELSSLSTAESEKGPLGLTNLNSVSSSLDPTADVIFIHGLGGGSRKTWSFSPNADHFWPQSWLPSDPDFADVRFHTFGYKADWAERQQSALNIRDFALSLLSGLKNSPAIRRNDNTRIVLVGHSMGGCVAKKAYILARQDPTCHDLVRRFHSIFFIGTPHRGSNLAVTLENMITMAWGRKPFVGDLIPGSDALGEINESFRHYAPDLKLWSFYETLPVRTAVMNKIVVEKDSATLGYPGEEIAALDADHRQVCKFETSANANFKTLRNALLTSVDLIRAASGQDTAATAPTAHPPIQASSPTLAPGEEISRLSQFLDASPDLEDDLLTLQLLREPGSCKWFAQTSAFTSWKSGTAPEILWVTGRPAAGKSILSSYIVDQLAPPGSFCSHFFFKHGIEGKRSLSDCLRSLVFQMATHDAEVRRRLLKLDAADMVWDKEDEVSVWRKLITGCIGKLPSITSHYWVLDGLDECHNFGSMFSKKIFASLPRGLRVFVAARDLEEIQRGLASLGSRVHVHTLSEDDTATDMRLFLQAKLEELGRLDSEEERGQMCEKILHKASGSFLWVRLILQELEKTWTRESMEEVLQEVPVDLQEMYLRILRTIQTKSNTELAKTILRWVVLSSRPLSVDELCAAVRLDVNQTLQNGARAIPTLCGQLVFVNQANRIQIIHETARQFLTSPDCESGMAVVKPHNHTRLGTLLLRLLSGDVLKQRHARPTQGLLVRSFGRTSAAPLTSGEQVLMDYAANHFSDHIYRATAQDDELAEELCAFLTSRKLLTWMEHLAQKRDLGSINKSAMNLRAYLSRRVKYVPPTDRSVLLIDSWLTDLIRVTAKFSSQLLSCPSAIHTLIPPLCPPDSAIHTCFAADAKFPSLAVAGLRPGTWDDCLAYLDFEGQRGGGAVTVVHGQQYFAVGFTLGNIAVFDRTSVQLVSQLTHTERLQRLELSPEDQYLVSSGRGQVIVWDMQSGSKLHAFSPPGPLLAVTFLGSEELLDLEIKDQQCLYWATRGATTDGFSQQIPSQPPVCAAFLKVDTDVLLAIGYRTHPVYVLNALQFEVLGNLAVPSNTGLVGMVFNQNPEIPALLVNSSSGSLHIFNYHSMTLESTQVNLCAGTIACSEDGRSLVVGGEDGVIRVFEFDLDSTGRIVLHLFYCIDSLEGAVRGAAFSSDGLRFLEIRSQQCRIWAPAALVRKDNELESASDAISLPPQTPFGLKQSNAYWRSKSIGQSSEISTPLVVPRGQTAFVVAGKRDGKVIAFSVNDATELKVLYQHPSSVATLIVAGSTGYSALISVDSAGYVYVSQMSGIEDMVKGEGRTASVDGRSGQQEAVGSQSESTVSASLLLRQRFSDAGIAQVLVSPACDRLYISGYNFDELWELPSGKFIARRPHSDYGLDLFTNWVARSALQHPANEKWLTVVIGDVAHILSWETLDDLSTNHVSSGITLVRRAEPDVGAVASPPSHTTHGPPSSISLQRGNSAVSYHQCPGFCVEMLHRTPSEPCQLHVWLPDALDPANPDAAKPASDSRLAALEPVMLAILGFVNHSTLVFLDTSLWVCSIQLGGPESDSPLSLPPSRSGSSLSRGSSFSSPPLGARRPFSRTTSSAASTPEPTVPEAQTGITARRHFFALPEWRAYQGELQCTMVMPDKQAPLRRSHGAGPDFIFANGEGVVVVKSGLEFSELVTLETPSNTAPVHGYEPQAIPDGVEEQAWSNSPRAPQWKAVPGSTHRKAPWW</sequence>
<dbReference type="PANTHER" id="PTHR10039">
    <property type="entry name" value="AMELOGENIN"/>
    <property type="match status" value="1"/>
</dbReference>
<feature type="region of interest" description="Disordered" evidence="6">
    <location>
        <begin position="306"/>
        <end position="341"/>
    </location>
</feature>
<dbReference type="InterPro" id="IPR016477">
    <property type="entry name" value="Fructo-/Ketosamine-3-kinase"/>
</dbReference>
<evidence type="ECO:0000256" key="5">
    <source>
        <dbReference type="RuleBase" id="RU365011"/>
    </source>
</evidence>
<dbReference type="PANTHER" id="PTHR10039:SF16">
    <property type="entry name" value="GPI INOSITOL-DEACYLASE"/>
    <property type="match status" value="1"/>
</dbReference>
<dbReference type="Pfam" id="PF22939">
    <property type="entry name" value="WHD_GPIID"/>
    <property type="match status" value="1"/>
</dbReference>
<feature type="compositionally biased region" description="Low complexity" evidence="6">
    <location>
        <begin position="1843"/>
        <end position="1855"/>
    </location>
</feature>
<feature type="compositionally biased region" description="Low complexity" evidence="6">
    <location>
        <begin position="1949"/>
        <end position="1994"/>
    </location>
</feature>
<organism>
    <name type="scientific">Pyricularia oryzae (strain P131)</name>
    <name type="common">Rice blast fungus</name>
    <name type="synonym">Magnaporthe oryzae</name>
    <dbReference type="NCBI Taxonomy" id="1143193"/>
    <lineage>
        <taxon>Eukaryota</taxon>
        <taxon>Fungi</taxon>
        <taxon>Dikarya</taxon>
        <taxon>Ascomycota</taxon>
        <taxon>Pezizomycotina</taxon>
        <taxon>Sordariomycetes</taxon>
        <taxon>Sordariomycetidae</taxon>
        <taxon>Magnaporthales</taxon>
        <taxon>Pyriculariaceae</taxon>
        <taxon>Pyricularia</taxon>
    </lineage>
</organism>
<feature type="domain" description="Nephrocystin 3-like N-terminal" evidence="9">
    <location>
        <begin position="727"/>
        <end position="887"/>
    </location>
</feature>
<gene>
    <name evidence="10" type="ORF">OOW_P131scaffold01049g6</name>
</gene>
<dbReference type="EMBL" id="JH795842">
    <property type="protein sequence ID" value="ELQ62750.1"/>
    <property type="molecule type" value="Genomic_DNA"/>
</dbReference>
<dbReference type="GO" id="GO:0102193">
    <property type="term" value="F:protein-ribulosamine 3-kinase activity"/>
    <property type="evidence" value="ECO:0007669"/>
    <property type="project" value="UniProtKB-EC"/>
</dbReference>
<keyword evidence="5" id="KW-0378">Hydrolase</keyword>
<evidence type="ECO:0000256" key="6">
    <source>
        <dbReference type="SAM" id="MobiDB-lite"/>
    </source>
</evidence>
<evidence type="ECO:0000313" key="10">
    <source>
        <dbReference type="EMBL" id="ELQ62750.1"/>
    </source>
</evidence>
<dbReference type="InterPro" id="IPR036322">
    <property type="entry name" value="WD40_repeat_dom_sf"/>
</dbReference>
<dbReference type="SUPFAM" id="SSF56112">
    <property type="entry name" value="Protein kinase-like (PK-like)"/>
    <property type="match status" value="1"/>
</dbReference>
<dbReference type="InterPro" id="IPR011009">
    <property type="entry name" value="Kinase-like_dom_sf"/>
</dbReference>
<feature type="compositionally biased region" description="Polar residues" evidence="6">
    <location>
        <begin position="376"/>
        <end position="389"/>
    </location>
</feature>
<dbReference type="GO" id="GO:0015031">
    <property type="term" value="P:protein transport"/>
    <property type="evidence" value="ECO:0007669"/>
    <property type="project" value="UniProtKB-KW"/>
</dbReference>
<keyword evidence="5" id="KW-0472">Membrane</keyword>
<evidence type="ECO:0000256" key="2">
    <source>
        <dbReference type="ARBA" id="ARBA00015856"/>
    </source>
</evidence>
<dbReference type="InterPro" id="IPR029058">
    <property type="entry name" value="AB_hydrolase_fold"/>
</dbReference>
<keyword evidence="3" id="KW-0677">Repeat</keyword>
<comment type="subcellular location">
    <subcellularLocation>
        <location evidence="5">Endoplasmic reticulum membrane</location>
    </subcellularLocation>
</comment>
<dbReference type="Gene3D" id="2.130.10.10">
    <property type="entry name" value="YVTN repeat-like/Quinoprotein amine dehydrogenase"/>
    <property type="match status" value="2"/>
</dbReference>
<evidence type="ECO:0000256" key="3">
    <source>
        <dbReference type="ARBA" id="ARBA00022737"/>
    </source>
</evidence>
<evidence type="ECO:0000259" key="9">
    <source>
        <dbReference type="Pfam" id="PF24883"/>
    </source>
</evidence>
<dbReference type="Pfam" id="PF24883">
    <property type="entry name" value="NPHP3_N"/>
    <property type="match status" value="1"/>
</dbReference>
<feature type="region of interest" description="Disordered" evidence="6">
    <location>
        <begin position="1949"/>
        <end position="2003"/>
    </location>
</feature>
<dbReference type="EC" id="3.1.-.-" evidence="5"/>
<dbReference type="Gene3D" id="3.40.50.1820">
    <property type="entry name" value="alpha/beta hydrolase"/>
    <property type="match status" value="1"/>
</dbReference>
<keyword evidence="5" id="KW-0653">Protein transport</keyword>
<comment type="similarity">
    <text evidence="5">Belongs to the GPI inositol-deacylase family.</text>
</comment>
<dbReference type="GO" id="GO:0005789">
    <property type="term" value="C:endoplasmic reticulum membrane"/>
    <property type="evidence" value="ECO:0007669"/>
    <property type="project" value="UniProtKB-SubCell"/>
</dbReference>
<dbReference type="SMART" id="SM00320">
    <property type="entry name" value="WD40"/>
    <property type="match status" value="2"/>
</dbReference>
<dbReference type="InterPro" id="IPR054471">
    <property type="entry name" value="GPIID_WHD"/>
</dbReference>
<name>L7J5D7_PYRO1</name>
<dbReference type="Gene3D" id="3.90.1200.10">
    <property type="match status" value="1"/>
</dbReference>